<evidence type="ECO:0000256" key="8">
    <source>
        <dbReference type="ARBA" id="ARBA00023326"/>
    </source>
</evidence>
<keyword evidence="6 9" id="KW-0119">Carbohydrate metabolism</keyword>
<keyword evidence="3" id="KW-0858">Xylan degradation</keyword>
<dbReference type="Gene3D" id="3.20.20.80">
    <property type="entry name" value="Glycosidases"/>
    <property type="match status" value="1"/>
</dbReference>
<accession>A0AAV3X0Q5</accession>
<dbReference type="SMART" id="SM00633">
    <property type="entry name" value="Glyco_10"/>
    <property type="match status" value="1"/>
</dbReference>
<dbReference type="PROSITE" id="PS51760">
    <property type="entry name" value="GH10_2"/>
    <property type="match status" value="1"/>
</dbReference>
<dbReference type="PANTHER" id="PTHR31490:SF88">
    <property type="entry name" value="BETA-XYLANASE"/>
    <property type="match status" value="1"/>
</dbReference>
<dbReference type="SUPFAM" id="SSF51445">
    <property type="entry name" value="(Trans)glycosidases"/>
    <property type="match status" value="1"/>
</dbReference>
<evidence type="ECO:0000256" key="9">
    <source>
        <dbReference type="RuleBase" id="RU361174"/>
    </source>
</evidence>
<evidence type="ECO:0000256" key="1">
    <source>
        <dbReference type="ARBA" id="ARBA00000681"/>
    </source>
</evidence>
<organism evidence="11 12">
    <name type="scientific">Microseira wollei NIES-4236</name>
    <dbReference type="NCBI Taxonomy" id="2530354"/>
    <lineage>
        <taxon>Bacteria</taxon>
        <taxon>Bacillati</taxon>
        <taxon>Cyanobacteriota</taxon>
        <taxon>Cyanophyceae</taxon>
        <taxon>Oscillatoriophycideae</taxon>
        <taxon>Aerosakkonematales</taxon>
        <taxon>Aerosakkonemataceae</taxon>
        <taxon>Microseira</taxon>
    </lineage>
</organism>
<dbReference type="EMBL" id="BLAY01000002">
    <property type="protein sequence ID" value="GET35554.1"/>
    <property type="molecule type" value="Genomic_DNA"/>
</dbReference>
<keyword evidence="5 9" id="KW-0378">Hydrolase</keyword>
<keyword evidence="8 9" id="KW-0624">Polysaccharide degradation</keyword>
<evidence type="ECO:0000256" key="5">
    <source>
        <dbReference type="ARBA" id="ARBA00022801"/>
    </source>
</evidence>
<evidence type="ECO:0000259" key="10">
    <source>
        <dbReference type="PROSITE" id="PS51760"/>
    </source>
</evidence>
<dbReference type="PRINTS" id="PR00134">
    <property type="entry name" value="GLHYDRLASE10"/>
</dbReference>
<comment type="similarity">
    <text evidence="2 9">Belongs to the glycosyl hydrolase 10 (cellulase F) family.</text>
</comment>
<evidence type="ECO:0000256" key="3">
    <source>
        <dbReference type="ARBA" id="ARBA00022651"/>
    </source>
</evidence>
<dbReference type="GO" id="GO:0045493">
    <property type="term" value="P:xylan catabolic process"/>
    <property type="evidence" value="ECO:0007669"/>
    <property type="project" value="UniProtKB-KW"/>
</dbReference>
<dbReference type="GO" id="GO:0031176">
    <property type="term" value="F:endo-1,4-beta-xylanase activity"/>
    <property type="evidence" value="ECO:0007669"/>
    <property type="project" value="UniProtKB-EC"/>
</dbReference>
<gene>
    <name evidence="11" type="ORF">MiSe_02960</name>
</gene>
<reference evidence="11" key="1">
    <citation type="submission" date="2019-10" db="EMBL/GenBank/DDBJ databases">
        <title>Draft genome sequece of Microseira wollei NIES-4236.</title>
        <authorList>
            <person name="Yamaguchi H."/>
            <person name="Suzuki S."/>
            <person name="Kawachi M."/>
        </authorList>
    </citation>
    <scope>NUCLEOTIDE SEQUENCE</scope>
    <source>
        <strain evidence="11">NIES-4236</strain>
    </source>
</reference>
<comment type="catalytic activity">
    <reaction evidence="1 9">
        <text>Endohydrolysis of (1-&gt;4)-beta-D-xylosidic linkages in xylans.</text>
        <dbReference type="EC" id="3.2.1.8"/>
    </reaction>
</comment>
<dbReference type="InterPro" id="IPR017853">
    <property type="entry name" value="GH"/>
</dbReference>
<evidence type="ECO:0000256" key="6">
    <source>
        <dbReference type="ARBA" id="ARBA00023277"/>
    </source>
</evidence>
<dbReference type="RefSeq" id="WP_226573279.1">
    <property type="nucleotide sequence ID" value="NZ_BLAY01000002.1"/>
</dbReference>
<keyword evidence="12" id="KW-1185">Reference proteome</keyword>
<proteinExistence type="inferred from homology"/>
<dbReference type="Pfam" id="PF00331">
    <property type="entry name" value="Glyco_hydro_10"/>
    <property type="match status" value="1"/>
</dbReference>
<keyword evidence="7 9" id="KW-0326">Glycosidase</keyword>
<protein>
    <recommendedName>
        <fullName evidence="9">Beta-xylanase</fullName>
        <ecNumber evidence="9">3.2.1.8</ecNumber>
    </recommendedName>
</protein>
<evidence type="ECO:0000256" key="7">
    <source>
        <dbReference type="ARBA" id="ARBA00023295"/>
    </source>
</evidence>
<dbReference type="EC" id="3.2.1.8" evidence="9"/>
<dbReference type="InterPro" id="IPR001000">
    <property type="entry name" value="GH10_dom"/>
</dbReference>
<name>A0AAV3X0Q5_9CYAN</name>
<evidence type="ECO:0000256" key="2">
    <source>
        <dbReference type="ARBA" id="ARBA00007495"/>
    </source>
</evidence>
<dbReference type="AlphaFoldDB" id="A0AAV3X0Q5"/>
<comment type="caution">
    <text evidence="11">The sequence shown here is derived from an EMBL/GenBank/DDBJ whole genome shotgun (WGS) entry which is preliminary data.</text>
</comment>
<sequence length="358" mass="40772">MFSLTQRRRFKTFLFLAATTVLIVVLLSIPQSSHTAVTSLRSLAQNRGIVIGAAVAINALRNEPVYREVLAREFSSLTAENAMKFRFLHPKRERYDFTDADTLVTFAEDNNMKVRGHTLVWHIELPQWLTEGKFTRQQLLQILRDHIYTVVGHYRGQVFAWDVVNEGIGDNNGLRDTIWLREIGPEYIDLAFRWAQEADPKARLFYNDYGGEGLGAKSDAIYNLVRGMVQRGVPIHGVGLQMHVGLNNAPPPADVAANIQRFAALGLDVHITEMDVQIQNATGTQAERFAAQAKIYRDLLGVCLSKRNCQAFVLWGFTDKHSWIPWFTKKPDAALIFDNFYRPKPAYNALKEVLRQRR</sequence>
<dbReference type="PANTHER" id="PTHR31490">
    <property type="entry name" value="GLYCOSYL HYDROLASE"/>
    <property type="match status" value="1"/>
</dbReference>
<dbReference type="Proteomes" id="UP001050975">
    <property type="component" value="Unassembled WGS sequence"/>
</dbReference>
<evidence type="ECO:0000256" key="4">
    <source>
        <dbReference type="ARBA" id="ARBA00022729"/>
    </source>
</evidence>
<dbReference type="InterPro" id="IPR044846">
    <property type="entry name" value="GH10"/>
</dbReference>
<keyword evidence="4" id="KW-0732">Signal</keyword>
<evidence type="ECO:0000313" key="11">
    <source>
        <dbReference type="EMBL" id="GET35554.1"/>
    </source>
</evidence>
<evidence type="ECO:0000313" key="12">
    <source>
        <dbReference type="Proteomes" id="UP001050975"/>
    </source>
</evidence>
<feature type="domain" description="GH10" evidence="10">
    <location>
        <begin position="34"/>
        <end position="353"/>
    </location>
</feature>